<evidence type="ECO:0000313" key="2">
    <source>
        <dbReference type="Proteomes" id="UP000075288"/>
    </source>
</evidence>
<reference evidence="1 2" key="1">
    <citation type="submission" date="2016-01" db="EMBL/GenBank/DDBJ databases">
        <title>Genome Sequences of Twelve Sporeforming Bacillus Species Isolated from Foods.</title>
        <authorList>
            <person name="Berendsen E.M."/>
            <person name="Wells-Bennik M.H."/>
            <person name="Krawcyk A.O."/>
            <person name="De Jong A."/>
            <person name="Holsappel S."/>
            <person name="Eijlander R.T."/>
            <person name="Kuipers O.P."/>
        </authorList>
    </citation>
    <scope>NUCLEOTIDE SEQUENCE [LARGE SCALE GENOMIC DNA]</scope>
    <source>
        <strain evidence="1 2">B4098</strain>
    </source>
</reference>
<name>A0A150KA61_HEYCO</name>
<protein>
    <submittedName>
        <fullName evidence="1">Uncharacterized protein</fullName>
    </submittedName>
</protein>
<comment type="caution">
    <text evidence="1">The sequence shown here is derived from an EMBL/GenBank/DDBJ whole genome shotgun (WGS) entry which is preliminary data.</text>
</comment>
<proteinExistence type="predicted"/>
<gene>
    <name evidence="1" type="ORF">B4098_1804</name>
</gene>
<sequence>MVFFSSANSVSTWKSGNRWYLQFEFYKQSGMQLAYCAF</sequence>
<organism evidence="1 2">
    <name type="scientific">Heyndrickxia coagulans</name>
    <name type="common">Weizmannia coagulans</name>
    <dbReference type="NCBI Taxonomy" id="1398"/>
    <lineage>
        <taxon>Bacteria</taxon>
        <taxon>Bacillati</taxon>
        <taxon>Bacillota</taxon>
        <taxon>Bacilli</taxon>
        <taxon>Bacillales</taxon>
        <taxon>Bacillaceae</taxon>
        <taxon>Heyndrickxia</taxon>
    </lineage>
</organism>
<dbReference type="EMBL" id="LQYG01000007">
    <property type="protein sequence ID" value="KYC66487.1"/>
    <property type="molecule type" value="Genomic_DNA"/>
</dbReference>
<dbReference type="PATRIC" id="fig|1398.26.peg.67"/>
<dbReference type="AlphaFoldDB" id="A0A150KA61"/>
<evidence type="ECO:0000313" key="1">
    <source>
        <dbReference type="EMBL" id="KYC66487.1"/>
    </source>
</evidence>
<dbReference type="Proteomes" id="UP000075288">
    <property type="component" value="Unassembled WGS sequence"/>
</dbReference>
<accession>A0A150KA61</accession>